<protein>
    <submittedName>
        <fullName evidence="1">Uncharacterized protein</fullName>
    </submittedName>
</protein>
<evidence type="ECO:0000313" key="1">
    <source>
        <dbReference type="EMBL" id="KAH0921618.1"/>
    </source>
</evidence>
<comment type="caution">
    <text evidence="1">The sequence shown here is derived from an EMBL/GenBank/DDBJ whole genome shotgun (WGS) entry which is preliminary data.</text>
</comment>
<reference evidence="1 2" key="1">
    <citation type="submission" date="2021-05" db="EMBL/GenBank/DDBJ databases">
        <title>Genome Assembly of Synthetic Allotetraploid Brassica napus Reveals Homoeologous Exchanges between Subgenomes.</title>
        <authorList>
            <person name="Davis J.T."/>
        </authorList>
    </citation>
    <scope>NUCLEOTIDE SEQUENCE [LARGE SCALE GENOMIC DNA]</scope>
    <source>
        <strain evidence="2">cv. Da-Ae</strain>
        <tissue evidence="1">Seedling</tissue>
    </source>
</reference>
<name>A0ABQ8CX72_BRANA</name>
<evidence type="ECO:0000313" key="2">
    <source>
        <dbReference type="Proteomes" id="UP000824890"/>
    </source>
</evidence>
<keyword evidence="2" id="KW-1185">Reference proteome</keyword>
<dbReference type="Proteomes" id="UP000824890">
    <property type="component" value="Unassembled WGS sequence"/>
</dbReference>
<proteinExistence type="predicted"/>
<accession>A0ABQ8CX72</accession>
<feature type="non-terminal residue" evidence="1">
    <location>
        <position position="1"/>
    </location>
</feature>
<dbReference type="EMBL" id="JAGKQM010000006">
    <property type="protein sequence ID" value="KAH0921618.1"/>
    <property type="molecule type" value="Genomic_DNA"/>
</dbReference>
<sequence>IKKTVREAEADPITQKTVLSLEPLPVVTADLNRGKGLVFDYGEREMDRRNLDLNVNPEKLLSASMRAMRCENVSNAMALRNSETSGRDVYQPSGEQWLERGRLKLNGIQTKMLW</sequence>
<gene>
    <name evidence="1" type="ORF">HID58_021636</name>
</gene>
<organism evidence="1 2">
    <name type="scientific">Brassica napus</name>
    <name type="common">Rape</name>
    <dbReference type="NCBI Taxonomy" id="3708"/>
    <lineage>
        <taxon>Eukaryota</taxon>
        <taxon>Viridiplantae</taxon>
        <taxon>Streptophyta</taxon>
        <taxon>Embryophyta</taxon>
        <taxon>Tracheophyta</taxon>
        <taxon>Spermatophyta</taxon>
        <taxon>Magnoliopsida</taxon>
        <taxon>eudicotyledons</taxon>
        <taxon>Gunneridae</taxon>
        <taxon>Pentapetalae</taxon>
        <taxon>rosids</taxon>
        <taxon>malvids</taxon>
        <taxon>Brassicales</taxon>
        <taxon>Brassicaceae</taxon>
        <taxon>Brassiceae</taxon>
        <taxon>Brassica</taxon>
    </lineage>
</organism>